<sequence>MPSQSPEKTEMISDLESNDPPIPMTGLYHKAIGVAIQPETISNLESVIPRFPRRDSFTRPSQSPDKQRRYRIWIQRSSDSNDTTLSPCPRRSQTNRCDRFYSGTHCWVRRRHFFRTFIKGKVTSTNPTGDTRIAPISDLESAILRF</sequence>
<name>A0A4Y2BDQ1_ARAVE</name>
<feature type="region of interest" description="Disordered" evidence="1">
    <location>
        <begin position="50"/>
        <end position="90"/>
    </location>
</feature>
<feature type="region of interest" description="Disordered" evidence="1">
    <location>
        <begin position="1"/>
        <end position="26"/>
    </location>
</feature>
<dbReference type="Proteomes" id="UP000499080">
    <property type="component" value="Unassembled WGS sequence"/>
</dbReference>
<comment type="caution">
    <text evidence="2">The sequence shown here is derived from an EMBL/GenBank/DDBJ whole genome shotgun (WGS) entry which is preliminary data.</text>
</comment>
<gene>
    <name evidence="2" type="ORF">AVEN_10759_1</name>
</gene>
<evidence type="ECO:0000256" key="1">
    <source>
        <dbReference type="SAM" id="MobiDB-lite"/>
    </source>
</evidence>
<dbReference type="EMBL" id="BGPR01235000">
    <property type="protein sequence ID" value="GBL89426.1"/>
    <property type="molecule type" value="Genomic_DNA"/>
</dbReference>
<organism evidence="2 3">
    <name type="scientific">Araneus ventricosus</name>
    <name type="common">Orbweaver spider</name>
    <name type="synonym">Epeira ventricosa</name>
    <dbReference type="NCBI Taxonomy" id="182803"/>
    <lineage>
        <taxon>Eukaryota</taxon>
        <taxon>Metazoa</taxon>
        <taxon>Ecdysozoa</taxon>
        <taxon>Arthropoda</taxon>
        <taxon>Chelicerata</taxon>
        <taxon>Arachnida</taxon>
        <taxon>Araneae</taxon>
        <taxon>Araneomorphae</taxon>
        <taxon>Entelegynae</taxon>
        <taxon>Araneoidea</taxon>
        <taxon>Araneidae</taxon>
        <taxon>Araneus</taxon>
    </lineage>
</organism>
<evidence type="ECO:0000313" key="2">
    <source>
        <dbReference type="EMBL" id="GBL89426.1"/>
    </source>
</evidence>
<protein>
    <submittedName>
        <fullName evidence="2">Uncharacterized protein</fullName>
    </submittedName>
</protein>
<dbReference type="AlphaFoldDB" id="A0A4Y2BDQ1"/>
<accession>A0A4Y2BDQ1</accession>
<proteinExistence type="predicted"/>
<keyword evidence="3" id="KW-1185">Reference proteome</keyword>
<evidence type="ECO:0000313" key="3">
    <source>
        <dbReference type="Proteomes" id="UP000499080"/>
    </source>
</evidence>
<feature type="compositionally biased region" description="Polar residues" evidence="1">
    <location>
        <begin position="75"/>
        <end position="90"/>
    </location>
</feature>
<reference evidence="2 3" key="1">
    <citation type="journal article" date="2019" name="Sci. Rep.">
        <title>Orb-weaving spider Araneus ventricosus genome elucidates the spidroin gene catalogue.</title>
        <authorList>
            <person name="Kono N."/>
            <person name="Nakamura H."/>
            <person name="Ohtoshi R."/>
            <person name="Moran D.A.P."/>
            <person name="Shinohara A."/>
            <person name="Yoshida Y."/>
            <person name="Fujiwara M."/>
            <person name="Mori M."/>
            <person name="Tomita M."/>
            <person name="Arakawa K."/>
        </authorList>
    </citation>
    <scope>NUCLEOTIDE SEQUENCE [LARGE SCALE GENOMIC DNA]</scope>
</reference>